<keyword evidence="3 10" id="KW-0812">Transmembrane</keyword>
<keyword evidence="2 10" id="KW-0808">Transferase</keyword>
<dbReference type="OrthoDB" id="9909019at2759"/>
<keyword evidence="8 10" id="KW-0012">Acyltransferase</keyword>
<dbReference type="EC" id="2.3.1.225" evidence="10"/>
<comment type="similarity">
    <text evidence="10">Belongs to the DHHC palmitoyltransferase family.</text>
</comment>
<evidence type="ECO:0000256" key="8">
    <source>
        <dbReference type="ARBA" id="ARBA00023315"/>
    </source>
</evidence>
<reference evidence="12 13" key="1">
    <citation type="journal article" date="2016" name="Proc. Natl. Acad. Sci. U.S.A.">
        <title>Comparative genomics of biotechnologically important yeasts.</title>
        <authorList>
            <person name="Riley R."/>
            <person name="Haridas S."/>
            <person name="Wolfe K.H."/>
            <person name="Lopes M.R."/>
            <person name="Hittinger C.T."/>
            <person name="Goeker M."/>
            <person name="Salamov A.A."/>
            <person name="Wisecaver J.H."/>
            <person name="Long T.M."/>
            <person name="Calvey C.H."/>
            <person name="Aerts A.L."/>
            <person name="Barry K.W."/>
            <person name="Choi C."/>
            <person name="Clum A."/>
            <person name="Coughlan A.Y."/>
            <person name="Deshpande S."/>
            <person name="Douglass A.P."/>
            <person name="Hanson S.J."/>
            <person name="Klenk H.-P."/>
            <person name="LaButti K.M."/>
            <person name="Lapidus A."/>
            <person name="Lindquist E.A."/>
            <person name="Lipzen A.M."/>
            <person name="Meier-Kolthoff J.P."/>
            <person name="Ohm R.A."/>
            <person name="Otillar R.P."/>
            <person name="Pangilinan J.L."/>
            <person name="Peng Y."/>
            <person name="Rokas A."/>
            <person name="Rosa C.A."/>
            <person name="Scheuner C."/>
            <person name="Sibirny A.A."/>
            <person name="Slot J.C."/>
            <person name="Stielow J.B."/>
            <person name="Sun H."/>
            <person name="Kurtzman C.P."/>
            <person name="Blackwell M."/>
            <person name="Grigoriev I.V."/>
            <person name="Jeffries T.W."/>
        </authorList>
    </citation>
    <scope>NUCLEOTIDE SEQUENCE [LARGE SCALE GENOMIC DNA]</scope>
    <source>
        <strain evidence="12 13">DSM 6958</strain>
    </source>
</reference>
<dbReference type="PROSITE" id="PS50216">
    <property type="entry name" value="DHHC"/>
    <property type="match status" value="1"/>
</dbReference>
<comment type="domain">
    <text evidence="10">The DHHC domain is required for palmitoyltransferase activity.</text>
</comment>
<protein>
    <recommendedName>
        <fullName evidence="10">Palmitoyltransferase</fullName>
        <ecNumber evidence="10">2.3.1.225</ecNumber>
    </recommendedName>
</protein>
<feature type="transmembrane region" description="Helical" evidence="10">
    <location>
        <begin position="75"/>
        <end position="96"/>
    </location>
</feature>
<name>A0A1E3PLC6_9ASCO</name>
<comment type="catalytic activity">
    <reaction evidence="9 10">
        <text>L-cysteinyl-[protein] + hexadecanoyl-CoA = S-hexadecanoyl-L-cysteinyl-[protein] + CoA</text>
        <dbReference type="Rhea" id="RHEA:36683"/>
        <dbReference type="Rhea" id="RHEA-COMP:10131"/>
        <dbReference type="Rhea" id="RHEA-COMP:11032"/>
        <dbReference type="ChEBI" id="CHEBI:29950"/>
        <dbReference type="ChEBI" id="CHEBI:57287"/>
        <dbReference type="ChEBI" id="CHEBI:57379"/>
        <dbReference type="ChEBI" id="CHEBI:74151"/>
        <dbReference type="EC" id="2.3.1.225"/>
    </reaction>
</comment>
<dbReference type="InterPro" id="IPR001594">
    <property type="entry name" value="Palmitoyltrfase_DHHC"/>
</dbReference>
<feature type="transmembrane region" description="Helical" evidence="10">
    <location>
        <begin position="112"/>
        <end position="131"/>
    </location>
</feature>
<evidence type="ECO:0000256" key="2">
    <source>
        <dbReference type="ARBA" id="ARBA00022679"/>
    </source>
</evidence>
<keyword evidence="6" id="KW-0564">Palmitate</keyword>
<dbReference type="Pfam" id="PF01529">
    <property type="entry name" value="DHHC"/>
    <property type="match status" value="1"/>
</dbReference>
<dbReference type="GO" id="GO:0005783">
    <property type="term" value="C:endoplasmic reticulum"/>
    <property type="evidence" value="ECO:0007669"/>
    <property type="project" value="TreeGrafter"/>
</dbReference>
<organism evidence="12 13">
    <name type="scientific">Nadsonia fulvescens var. elongata DSM 6958</name>
    <dbReference type="NCBI Taxonomy" id="857566"/>
    <lineage>
        <taxon>Eukaryota</taxon>
        <taxon>Fungi</taxon>
        <taxon>Dikarya</taxon>
        <taxon>Ascomycota</taxon>
        <taxon>Saccharomycotina</taxon>
        <taxon>Dipodascomycetes</taxon>
        <taxon>Dipodascales</taxon>
        <taxon>Dipodascales incertae sedis</taxon>
        <taxon>Nadsonia</taxon>
    </lineage>
</organism>
<evidence type="ECO:0000256" key="9">
    <source>
        <dbReference type="ARBA" id="ARBA00048048"/>
    </source>
</evidence>
<proteinExistence type="inferred from homology"/>
<dbReference type="GO" id="GO:0016020">
    <property type="term" value="C:membrane"/>
    <property type="evidence" value="ECO:0007669"/>
    <property type="project" value="UniProtKB-SubCell"/>
</dbReference>
<keyword evidence="7" id="KW-0449">Lipoprotein</keyword>
<gene>
    <name evidence="12" type="ORF">NADFUDRAFT_64817</name>
</gene>
<dbReference type="GO" id="GO:0005794">
    <property type="term" value="C:Golgi apparatus"/>
    <property type="evidence" value="ECO:0007669"/>
    <property type="project" value="TreeGrafter"/>
</dbReference>
<evidence type="ECO:0000256" key="4">
    <source>
        <dbReference type="ARBA" id="ARBA00022989"/>
    </source>
</evidence>
<evidence type="ECO:0000256" key="10">
    <source>
        <dbReference type="RuleBase" id="RU079119"/>
    </source>
</evidence>
<dbReference type="PANTHER" id="PTHR22883">
    <property type="entry name" value="ZINC FINGER DHHC DOMAIN CONTAINING PROTEIN"/>
    <property type="match status" value="1"/>
</dbReference>
<evidence type="ECO:0000256" key="7">
    <source>
        <dbReference type="ARBA" id="ARBA00023288"/>
    </source>
</evidence>
<evidence type="ECO:0000313" key="13">
    <source>
        <dbReference type="Proteomes" id="UP000095009"/>
    </source>
</evidence>
<evidence type="ECO:0000256" key="1">
    <source>
        <dbReference type="ARBA" id="ARBA00004141"/>
    </source>
</evidence>
<feature type="transmembrane region" description="Helical" evidence="10">
    <location>
        <begin position="205"/>
        <end position="228"/>
    </location>
</feature>
<feature type="domain" description="Palmitoyltransferase DHHC" evidence="11">
    <location>
        <begin position="160"/>
        <end position="304"/>
    </location>
</feature>
<feature type="transmembrane region" description="Helical" evidence="10">
    <location>
        <begin position="269"/>
        <end position="293"/>
    </location>
</feature>
<feature type="transmembrane region" description="Helical" evidence="10">
    <location>
        <begin position="6"/>
        <end position="26"/>
    </location>
</feature>
<comment type="subcellular location">
    <subcellularLocation>
        <location evidence="1">Membrane</location>
        <topology evidence="1">Multi-pass membrane protein</topology>
    </subcellularLocation>
</comment>
<accession>A0A1E3PLC6</accession>
<evidence type="ECO:0000256" key="5">
    <source>
        <dbReference type="ARBA" id="ARBA00023136"/>
    </source>
</evidence>
<evidence type="ECO:0000256" key="3">
    <source>
        <dbReference type="ARBA" id="ARBA00022692"/>
    </source>
</evidence>
<dbReference type="GO" id="GO:0019706">
    <property type="term" value="F:protein-cysteine S-palmitoyltransferase activity"/>
    <property type="evidence" value="ECO:0007669"/>
    <property type="project" value="UniProtKB-EC"/>
</dbReference>
<evidence type="ECO:0000256" key="6">
    <source>
        <dbReference type="ARBA" id="ARBA00023139"/>
    </source>
</evidence>
<dbReference type="GO" id="GO:0006612">
    <property type="term" value="P:protein targeting to membrane"/>
    <property type="evidence" value="ECO:0007669"/>
    <property type="project" value="TreeGrafter"/>
</dbReference>
<keyword evidence="5 10" id="KW-0472">Membrane</keyword>
<keyword evidence="4 10" id="KW-1133">Transmembrane helix</keyword>
<dbReference type="EMBL" id="KV454408">
    <property type="protein sequence ID" value="ODQ66225.1"/>
    <property type="molecule type" value="Genomic_DNA"/>
</dbReference>
<dbReference type="Proteomes" id="UP000095009">
    <property type="component" value="Unassembled WGS sequence"/>
</dbReference>
<dbReference type="STRING" id="857566.A0A1E3PLC6"/>
<keyword evidence="13" id="KW-1185">Reference proteome</keyword>
<sequence>MSSLKVLIWAVVLFSIFLFIFLFGSLPQFQGTILHKVRQASVNFVIKSSQSADRRISKGKIGKFVHQSWHRCGHYLGWLIPVGYLALISCCIQLFFQDVYPEMIHIGNFQRYLVVPVITALPYLATVLTIFTSPPSISHSNITTETKKFRYDNIIFFEDSPHCRTCHLPKPARSKHCSSCQGCVGGFDHHCVFLNMCIGHQNYRYFFLFLVSNVTLLSYGFLACASVLRGRLLVLLDKTPISDKSTWKQYLKLLRAVCLRSKESNNATVLTLICLLLSLVTIIFTSVHVYYIYLGVTTNEADKWEDIQCAVSEGTIYGYMDPGLDFNDITNAHNSVSIILQRVNSEGRVSETEYERRDPHDTRDFTYNRELTQEERKEIQDKNLRFVKILDYSMINNIYDNGFFNNLKERLRL</sequence>
<dbReference type="AlphaFoldDB" id="A0A1E3PLC6"/>
<evidence type="ECO:0000313" key="12">
    <source>
        <dbReference type="EMBL" id="ODQ66225.1"/>
    </source>
</evidence>
<dbReference type="InterPro" id="IPR039859">
    <property type="entry name" value="PFA4/ZDH16/20/ERF2-like"/>
</dbReference>
<evidence type="ECO:0000259" key="11">
    <source>
        <dbReference type="Pfam" id="PF01529"/>
    </source>
</evidence>